<comment type="catalytic activity">
    <reaction evidence="8 9">
        <text>D-glyceraldehyde 3-phosphate = dihydroxyacetone phosphate</text>
        <dbReference type="Rhea" id="RHEA:18585"/>
        <dbReference type="ChEBI" id="CHEBI:57642"/>
        <dbReference type="ChEBI" id="CHEBI:59776"/>
        <dbReference type="EC" id="5.3.1.1"/>
    </reaction>
</comment>
<dbReference type="PROSITE" id="PS00171">
    <property type="entry name" value="TIM_1"/>
    <property type="match status" value="1"/>
</dbReference>
<sequence>MRPKIVAGNWKSHGSLAFCDQYARELVSRLESQPARDVEIMVAAPFVYLGVLSGAFRGSPVALGAQNCSATGPGAYTGEVTAEMLTDVGVTHVIVGHSERRNLYGETDETVRHKLQQAFAAGLVPVLCVGETLEERDAGQAEEVCRRQLGVLEGMVPEGARLVIAYEPVWAIGTGRTASAEQAQAMHAVLRDALNGMGLPGESLPILYGGSVKPDNAAGLFACEDVDGALVGGASLEVESFACIIAALSERT</sequence>
<evidence type="ECO:0000313" key="10">
    <source>
        <dbReference type="EMBL" id="XDT72278.1"/>
    </source>
</evidence>
<dbReference type="InterPro" id="IPR000652">
    <property type="entry name" value="Triosephosphate_isomerase"/>
</dbReference>
<keyword evidence="4 8" id="KW-0312">Gluconeogenesis</keyword>
<dbReference type="InterPro" id="IPR020861">
    <property type="entry name" value="Triosephosphate_isomerase_AS"/>
</dbReference>
<dbReference type="HAMAP" id="MF_00147_B">
    <property type="entry name" value="TIM_B"/>
    <property type="match status" value="1"/>
</dbReference>
<evidence type="ECO:0000256" key="1">
    <source>
        <dbReference type="ARBA" id="ARBA00004680"/>
    </source>
</evidence>
<dbReference type="InterPro" id="IPR022896">
    <property type="entry name" value="TrioseP_Isoase_bac/euk"/>
</dbReference>
<comment type="pathway">
    <text evidence="1 8 9">Carbohydrate degradation; glycolysis; D-glyceraldehyde 3-phosphate from glycerone phosphate: step 1/1.</text>
</comment>
<feature type="binding site" evidence="8">
    <location>
        <position position="173"/>
    </location>
    <ligand>
        <name>substrate</name>
    </ligand>
</feature>
<dbReference type="EMBL" id="CP154858">
    <property type="protein sequence ID" value="XDT72278.1"/>
    <property type="molecule type" value="Genomic_DNA"/>
</dbReference>
<organism evidence="10">
    <name type="scientific">Thermohahella caldifontis</name>
    <dbReference type="NCBI Taxonomy" id="3142973"/>
    <lineage>
        <taxon>Bacteria</taxon>
        <taxon>Pseudomonadati</taxon>
        <taxon>Pseudomonadota</taxon>
        <taxon>Gammaproteobacteria</taxon>
        <taxon>Oceanospirillales</taxon>
        <taxon>Hahellaceae</taxon>
        <taxon>Thermohahella</taxon>
    </lineage>
</organism>
<dbReference type="GO" id="GO:0006096">
    <property type="term" value="P:glycolytic process"/>
    <property type="evidence" value="ECO:0007669"/>
    <property type="project" value="UniProtKB-UniRule"/>
</dbReference>
<feature type="binding site" evidence="8">
    <location>
        <position position="211"/>
    </location>
    <ligand>
        <name>substrate</name>
    </ligand>
</feature>
<evidence type="ECO:0000256" key="3">
    <source>
        <dbReference type="ARBA" id="ARBA00007422"/>
    </source>
</evidence>
<evidence type="ECO:0000256" key="9">
    <source>
        <dbReference type="RuleBase" id="RU363013"/>
    </source>
</evidence>
<dbReference type="GO" id="GO:0019563">
    <property type="term" value="P:glycerol catabolic process"/>
    <property type="evidence" value="ECO:0007669"/>
    <property type="project" value="TreeGrafter"/>
</dbReference>
<dbReference type="EC" id="5.3.1.1" evidence="8 9"/>
<feature type="binding site" evidence="8">
    <location>
        <begin position="232"/>
        <end position="233"/>
    </location>
    <ligand>
        <name>substrate</name>
    </ligand>
</feature>
<proteinExistence type="inferred from homology"/>
<evidence type="ECO:0000256" key="5">
    <source>
        <dbReference type="ARBA" id="ARBA00022490"/>
    </source>
</evidence>
<dbReference type="RefSeq" id="WP_369601289.1">
    <property type="nucleotide sequence ID" value="NZ_CP154858.1"/>
</dbReference>
<accession>A0AB39UVG4</accession>
<evidence type="ECO:0000256" key="7">
    <source>
        <dbReference type="ARBA" id="ARBA00023235"/>
    </source>
</evidence>
<dbReference type="GO" id="GO:0046166">
    <property type="term" value="P:glyceraldehyde-3-phosphate biosynthetic process"/>
    <property type="evidence" value="ECO:0007669"/>
    <property type="project" value="TreeGrafter"/>
</dbReference>
<dbReference type="SUPFAM" id="SSF51351">
    <property type="entry name" value="Triosephosphate isomerase (TIM)"/>
    <property type="match status" value="1"/>
</dbReference>
<evidence type="ECO:0000256" key="4">
    <source>
        <dbReference type="ARBA" id="ARBA00022432"/>
    </source>
</evidence>
<feature type="active site" description="Electrophile" evidence="8">
    <location>
        <position position="97"/>
    </location>
</feature>
<dbReference type="PANTHER" id="PTHR21139">
    <property type="entry name" value="TRIOSEPHOSPHATE ISOMERASE"/>
    <property type="match status" value="1"/>
</dbReference>
<dbReference type="FunFam" id="3.20.20.70:FF:000016">
    <property type="entry name" value="Triosephosphate isomerase"/>
    <property type="match status" value="1"/>
</dbReference>
<dbReference type="PROSITE" id="PS51440">
    <property type="entry name" value="TIM_2"/>
    <property type="match status" value="1"/>
</dbReference>
<keyword evidence="5 8" id="KW-0963">Cytoplasm</keyword>
<comment type="pathway">
    <text evidence="2">Carbohydrate metabolism; erythritol degradation.</text>
</comment>
<feature type="active site" description="Proton acceptor" evidence="8">
    <location>
        <position position="167"/>
    </location>
</feature>
<dbReference type="InterPro" id="IPR013785">
    <property type="entry name" value="Aldolase_TIM"/>
</dbReference>
<comment type="similarity">
    <text evidence="3 8 9">Belongs to the triosephosphate isomerase family.</text>
</comment>
<dbReference type="CDD" id="cd00311">
    <property type="entry name" value="TIM"/>
    <property type="match status" value="1"/>
</dbReference>
<dbReference type="KEGG" id="tcd:AAIA72_16000"/>
<reference evidence="10" key="1">
    <citation type="submission" date="2024-05" db="EMBL/GenBank/DDBJ databases">
        <title>Genome sequencing of novel strain.</title>
        <authorList>
            <person name="Ganbat D."/>
            <person name="Ganbat S."/>
            <person name="Lee S.-J."/>
        </authorList>
    </citation>
    <scope>NUCLEOTIDE SEQUENCE</scope>
    <source>
        <strain evidence="10">SMD15-11</strain>
    </source>
</reference>
<evidence type="ECO:0000256" key="6">
    <source>
        <dbReference type="ARBA" id="ARBA00023152"/>
    </source>
</evidence>
<keyword evidence="7 8" id="KW-0413">Isomerase</keyword>
<comment type="subcellular location">
    <subcellularLocation>
        <location evidence="8 9">Cytoplasm</location>
    </subcellularLocation>
</comment>
<dbReference type="Gene3D" id="3.20.20.70">
    <property type="entry name" value="Aldolase class I"/>
    <property type="match status" value="1"/>
</dbReference>
<keyword evidence="6 8" id="KW-0324">Glycolysis</keyword>
<dbReference type="GO" id="GO:0004807">
    <property type="term" value="F:triose-phosphate isomerase activity"/>
    <property type="evidence" value="ECO:0007669"/>
    <property type="project" value="UniProtKB-UniRule"/>
</dbReference>
<dbReference type="InterPro" id="IPR035990">
    <property type="entry name" value="TIM_sf"/>
</dbReference>
<name>A0AB39UVG4_9GAMM</name>
<dbReference type="PANTHER" id="PTHR21139:SF42">
    <property type="entry name" value="TRIOSEPHOSPHATE ISOMERASE"/>
    <property type="match status" value="1"/>
</dbReference>
<dbReference type="Pfam" id="PF00121">
    <property type="entry name" value="TIM"/>
    <property type="match status" value="1"/>
</dbReference>
<dbReference type="AlphaFoldDB" id="A0AB39UVG4"/>
<comment type="pathway">
    <text evidence="8 9">Carbohydrate biosynthesis; gluconeogenesis.</text>
</comment>
<comment type="subunit">
    <text evidence="8 9">Homodimer.</text>
</comment>
<dbReference type="GO" id="GO:0005829">
    <property type="term" value="C:cytosol"/>
    <property type="evidence" value="ECO:0007669"/>
    <property type="project" value="TreeGrafter"/>
</dbReference>
<gene>
    <name evidence="8 10" type="primary">tpiA</name>
    <name evidence="10" type="ORF">AAIA72_16000</name>
</gene>
<dbReference type="GO" id="GO:0006094">
    <property type="term" value="P:gluconeogenesis"/>
    <property type="evidence" value="ECO:0007669"/>
    <property type="project" value="UniProtKB-UniRule"/>
</dbReference>
<feature type="binding site" evidence="8">
    <location>
        <begin position="9"/>
        <end position="11"/>
    </location>
    <ligand>
        <name>substrate</name>
    </ligand>
</feature>
<evidence type="ECO:0000256" key="2">
    <source>
        <dbReference type="ARBA" id="ARBA00004939"/>
    </source>
</evidence>
<evidence type="ECO:0000256" key="8">
    <source>
        <dbReference type="HAMAP-Rule" id="MF_00147"/>
    </source>
</evidence>
<protein>
    <recommendedName>
        <fullName evidence="8 9">Triosephosphate isomerase</fullName>
        <shortName evidence="8">TIM</shortName>
        <shortName evidence="8">TPI</shortName>
        <ecNumber evidence="8 9">5.3.1.1</ecNumber>
    </recommendedName>
    <alternativeName>
        <fullName evidence="8">Triose-phosphate isomerase</fullName>
    </alternativeName>
</protein>
<comment type="function">
    <text evidence="8">Involved in the gluconeogenesis. Catalyzes stereospecifically the conversion of dihydroxyacetone phosphate (DHAP) to D-glyceraldehyde-3-phosphate (G3P).</text>
</comment>